<dbReference type="EMBL" id="JTDK01000006">
    <property type="protein sequence ID" value="KHK98284.1"/>
    <property type="molecule type" value="Genomic_DNA"/>
</dbReference>
<organism evidence="1 2">
    <name type="scientific">Microbacterium mangrovi</name>
    <dbReference type="NCBI Taxonomy" id="1348253"/>
    <lineage>
        <taxon>Bacteria</taxon>
        <taxon>Bacillati</taxon>
        <taxon>Actinomycetota</taxon>
        <taxon>Actinomycetes</taxon>
        <taxon>Micrococcales</taxon>
        <taxon>Microbacteriaceae</taxon>
        <taxon>Microbacterium</taxon>
    </lineage>
</organism>
<dbReference type="RefSeq" id="WP_039396507.1">
    <property type="nucleotide sequence ID" value="NZ_JTDK01000006.1"/>
</dbReference>
<sequence length="222" mass="22928">MTFPAMAPAFGAGGSEPYERVLLGAASALTLRDAAAGRPGVAVDVGRFLGDPSAAERRLLRARRGPVLDIGCGPGRMLLAAARARRPALGIDVSAASVAIAAARGVIALHGSVFDALPAEGTWATALLLDGNIGIGGDPNLLLARCAELLHPAGVIVVETHPDEDRDARFAGIVEDDSGAVSETFPWAEAGANALRRHARAAGLTCRREWRAAGRSFAEYGF</sequence>
<evidence type="ECO:0000313" key="2">
    <source>
        <dbReference type="Proteomes" id="UP000031030"/>
    </source>
</evidence>
<name>A0A0B2A4B1_9MICO</name>
<protein>
    <recommendedName>
        <fullName evidence="3">SAM-dependent methyltransferase</fullName>
    </recommendedName>
</protein>
<dbReference type="AlphaFoldDB" id="A0A0B2A4B1"/>
<reference evidence="1 2" key="1">
    <citation type="submission" date="2014-11" db="EMBL/GenBank/DDBJ databases">
        <title>Genome sequence of Microbacterium mangrovi MUSC 115(T).</title>
        <authorList>
            <person name="Lee L.-H."/>
        </authorList>
    </citation>
    <scope>NUCLEOTIDE SEQUENCE [LARGE SCALE GENOMIC DNA]</scope>
    <source>
        <strain evidence="1 2">MUSC 115</strain>
    </source>
</reference>
<dbReference type="Pfam" id="PF13489">
    <property type="entry name" value="Methyltransf_23"/>
    <property type="match status" value="1"/>
</dbReference>
<keyword evidence="2" id="KW-1185">Reference proteome</keyword>
<evidence type="ECO:0000313" key="1">
    <source>
        <dbReference type="EMBL" id="KHK98284.1"/>
    </source>
</evidence>
<dbReference type="InterPro" id="IPR029063">
    <property type="entry name" value="SAM-dependent_MTases_sf"/>
</dbReference>
<dbReference type="Proteomes" id="UP000031030">
    <property type="component" value="Unassembled WGS sequence"/>
</dbReference>
<comment type="caution">
    <text evidence="1">The sequence shown here is derived from an EMBL/GenBank/DDBJ whole genome shotgun (WGS) entry which is preliminary data.</text>
</comment>
<accession>A0A0B2A4B1</accession>
<evidence type="ECO:0008006" key="3">
    <source>
        <dbReference type="Google" id="ProtNLM"/>
    </source>
</evidence>
<gene>
    <name evidence="1" type="ORF">LK09_04425</name>
</gene>
<dbReference type="STRING" id="1348253.LK09_04425"/>
<dbReference type="Gene3D" id="3.40.50.150">
    <property type="entry name" value="Vaccinia Virus protein VP39"/>
    <property type="match status" value="1"/>
</dbReference>
<dbReference type="SUPFAM" id="SSF53335">
    <property type="entry name" value="S-adenosyl-L-methionine-dependent methyltransferases"/>
    <property type="match status" value="1"/>
</dbReference>
<proteinExistence type="predicted"/>